<dbReference type="Proteomes" id="UP001152876">
    <property type="component" value="Unassembled WGS sequence"/>
</dbReference>
<dbReference type="Gene3D" id="1.10.10.10">
    <property type="entry name" value="Winged helix-like DNA-binding domain superfamily/Winged helix DNA-binding domain"/>
    <property type="match status" value="1"/>
</dbReference>
<dbReference type="NCBIfam" id="TIGR02937">
    <property type="entry name" value="sigma70-ECF"/>
    <property type="match status" value="1"/>
</dbReference>
<dbReference type="Pfam" id="PF04542">
    <property type="entry name" value="Sigma70_r2"/>
    <property type="match status" value="1"/>
</dbReference>
<name>A0A9X4SCC5_9BURK</name>
<comment type="similarity">
    <text evidence="1">Belongs to the sigma-70 factor family. ECF subfamily.</text>
</comment>
<feature type="domain" description="RNA polymerase sigma factor 70 region 4 type 2" evidence="7">
    <location>
        <begin position="154"/>
        <end position="205"/>
    </location>
</feature>
<protein>
    <submittedName>
        <fullName evidence="8">ECF subfamily RNA polymerase sigma-24 factor</fullName>
    </submittedName>
</protein>
<dbReference type="PANTHER" id="PTHR43133">
    <property type="entry name" value="RNA POLYMERASE ECF-TYPE SIGMA FACTO"/>
    <property type="match status" value="1"/>
</dbReference>
<evidence type="ECO:0000256" key="2">
    <source>
        <dbReference type="ARBA" id="ARBA00023015"/>
    </source>
</evidence>
<evidence type="ECO:0000256" key="3">
    <source>
        <dbReference type="ARBA" id="ARBA00023082"/>
    </source>
</evidence>
<dbReference type="GO" id="GO:0016987">
    <property type="term" value="F:sigma factor activity"/>
    <property type="evidence" value="ECO:0007669"/>
    <property type="project" value="UniProtKB-KW"/>
</dbReference>
<dbReference type="SUPFAM" id="SSF88659">
    <property type="entry name" value="Sigma3 and sigma4 domains of RNA polymerase sigma factors"/>
    <property type="match status" value="1"/>
</dbReference>
<keyword evidence="5" id="KW-0804">Transcription</keyword>
<dbReference type="AlphaFoldDB" id="A0A9X4SCC5"/>
<keyword evidence="2" id="KW-0805">Transcription regulation</keyword>
<reference evidence="8" key="1">
    <citation type="submission" date="2013-01" db="EMBL/GenBank/DDBJ databases">
        <title>Genome draft of Hydrogenophaga taeniospiralis 2K1.</title>
        <authorList>
            <person name="Gomila M."/>
            <person name="Lalucat J."/>
        </authorList>
    </citation>
    <scope>NUCLEOTIDE SEQUENCE</scope>
    <source>
        <strain evidence="8">CCUG 15921</strain>
    </source>
</reference>
<evidence type="ECO:0000256" key="1">
    <source>
        <dbReference type="ARBA" id="ARBA00010641"/>
    </source>
</evidence>
<accession>A0A9X4SCC5</accession>
<dbReference type="Gene3D" id="1.10.1740.10">
    <property type="match status" value="1"/>
</dbReference>
<dbReference type="PANTHER" id="PTHR43133:SF8">
    <property type="entry name" value="RNA POLYMERASE SIGMA FACTOR HI_1459-RELATED"/>
    <property type="match status" value="1"/>
</dbReference>
<sequence length="214" mass="23365">MQDPQAAASFGGSLTQLGRWVGRALLPPGLSGRPDGWALWHAACAGDAASATRLVHQLTPQAHGLAMQMLARHEDAEDVVQEAFLRLWGSRPSDAHGATLATYFNTIVINRCKTWLTRRHELSADHEQLVELSDAWQQAQRADADPLPALTAPQLQAAMARLPARQRMALAMWAYADADVPQIARALELDANAAHQLLYRAKMALRSLLQEAAP</sequence>
<evidence type="ECO:0000256" key="5">
    <source>
        <dbReference type="ARBA" id="ARBA00023163"/>
    </source>
</evidence>
<dbReference type="InterPro" id="IPR007627">
    <property type="entry name" value="RNA_pol_sigma70_r2"/>
</dbReference>
<keyword evidence="9" id="KW-1185">Reference proteome</keyword>
<dbReference type="RefSeq" id="WP_068166164.1">
    <property type="nucleotide sequence ID" value="NZ_AOGK01000012.1"/>
</dbReference>
<dbReference type="EMBL" id="AOGK01000012">
    <property type="protein sequence ID" value="MDG5976503.1"/>
    <property type="molecule type" value="Genomic_DNA"/>
</dbReference>
<dbReference type="GO" id="GO:0006352">
    <property type="term" value="P:DNA-templated transcription initiation"/>
    <property type="evidence" value="ECO:0007669"/>
    <property type="project" value="InterPro"/>
</dbReference>
<organism evidence="8 9">
    <name type="scientific">Hydrogenophaga taeniospiralis CCUG 15921</name>
    <dbReference type="NCBI Taxonomy" id="1281780"/>
    <lineage>
        <taxon>Bacteria</taxon>
        <taxon>Pseudomonadati</taxon>
        <taxon>Pseudomonadota</taxon>
        <taxon>Betaproteobacteria</taxon>
        <taxon>Burkholderiales</taxon>
        <taxon>Comamonadaceae</taxon>
        <taxon>Hydrogenophaga</taxon>
    </lineage>
</organism>
<dbReference type="GO" id="GO:0003677">
    <property type="term" value="F:DNA binding"/>
    <property type="evidence" value="ECO:0007669"/>
    <property type="project" value="UniProtKB-KW"/>
</dbReference>
<evidence type="ECO:0000313" key="8">
    <source>
        <dbReference type="EMBL" id="MDG5976503.1"/>
    </source>
</evidence>
<dbReference type="InterPro" id="IPR036388">
    <property type="entry name" value="WH-like_DNA-bd_sf"/>
</dbReference>
<comment type="caution">
    <text evidence="8">The sequence shown here is derived from an EMBL/GenBank/DDBJ whole genome shotgun (WGS) entry which is preliminary data.</text>
</comment>
<evidence type="ECO:0000313" key="9">
    <source>
        <dbReference type="Proteomes" id="UP001152876"/>
    </source>
</evidence>
<feature type="domain" description="RNA polymerase sigma-70 region 2" evidence="6">
    <location>
        <begin position="54"/>
        <end position="119"/>
    </location>
</feature>
<dbReference type="SUPFAM" id="SSF88946">
    <property type="entry name" value="Sigma2 domain of RNA polymerase sigma factors"/>
    <property type="match status" value="1"/>
</dbReference>
<dbReference type="InterPro" id="IPR013324">
    <property type="entry name" value="RNA_pol_sigma_r3/r4-like"/>
</dbReference>
<gene>
    <name evidence="8" type="ORF">H010_14646</name>
</gene>
<dbReference type="InterPro" id="IPR039425">
    <property type="entry name" value="RNA_pol_sigma-70-like"/>
</dbReference>
<dbReference type="OrthoDB" id="9784272at2"/>
<evidence type="ECO:0000259" key="6">
    <source>
        <dbReference type="Pfam" id="PF04542"/>
    </source>
</evidence>
<proteinExistence type="inferred from homology"/>
<dbReference type="InterPro" id="IPR014284">
    <property type="entry name" value="RNA_pol_sigma-70_dom"/>
</dbReference>
<evidence type="ECO:0000259" key="7">
    <source>
        <dbReference type="Pfam" id="PF08281"/>
    </source>
</evidence>
<dbReference type="Pfam" id="PF08281">
    <property type="entry name" value="Sigma70_r4_2"/>
    <property type="match status" value="1"/>
</dbReference>
<dbReference type="InterPro" id="IPR013249">
    <property type="entry name" value="RNA_pol_sigma70_r4_t2"/>
</dbReference>
<evidence type="ECO:0000256" key="4">
    <source>
        <dbReference type="ARBA" id="ARBA00023125"/>
    </source>
</evidence>
<keyword evidence="3" id="KW-0731">Sigma factor</keyword>
<keyword evidence="4" id="KW-0238">DNA-binding</keyword>
<dbReference type="InterPro" id="IPR013325">
    <property type="entry name" value="RNA_pol_sigma_r2"/>
</dbReference>